<protein>
    <recommendedName>
        <fullName evidence="2">Inositol polyphosphate-related phosphatase domain-containing protein</fullName>
    </recommendedName>
</protein>
<dbReference type="InterPro" id="IPR046985">
    <property type="entry name" value="IP5"/>
</dbReference>
<dbReference type="Pfam" id="PF22669">
    <property type="entry name" value="Exo_endo_phos2"/>
    <property type="match status" value="1"/>
</dbReference>
<dbReference type="InterPro" id="IPR000300">
    <property type="entry name" value="IPPc"/>
</dbReference>
<feature type="region of interest" description="Disordered" evidence="1">
    <location>
        <begin position="94"/>
        <end position="116"/>
    </location>
</feature>
<feature type="compositionally biased region" description="Low complexity" evidence="1">
    <location>
        <begin position="101"/>
        <end position="111"/>
    </location>
</feature>
<evidence type="ECO:0000313" key="3">
    <source>
        <dbReference type="EMBL" id="ETV77229.1"/>
    </source>
</evidence>
<evidence type="ECO:0000259" key="2">
    <source>
        <dbReference type="SMART" id="SM00128"/>
    </source>
</evidence>
<accession>W4GDT7</accession>
<dbReference type="GO" id="GO:0046856">
    <property type="term" value="P:phosphatidylinositol dephosphorylation"/>
    <property type="evidence" value="ECO:0007669"/>
    <property type="project" value="InterPro"/>
</dbReference>
<dbReference type="Gene3D" id="3.60.10.10">
    <property type="entry name" value="Endonuclease/exonuclease/phosphatase"/>
    <property type="match status" value="1"/>
</dbReference>
<organism evidence="3">
    <name type="scientific">Aphanomyces astaci</name>
    <name type="common">Crayfish plague agent</name>
    <dbReference type="NCBI Taxonomy" id="112090"/>
    <lineage>
        <taxon>Eukaryota</taxon>
        <taxon>Sar</taxon>
        <taxon>Stramenopiles</taxon>
        <taxon>Oomycota</taxon>
        <taxon>Saprolegniomycetes</taxon>
        <taxon>Saprolegniales</taxon>
        <taxon>Verrucalvaceae</taxon>
        <taxon>Aphanomyces</taxon>
    </lineage>
</organism>
<feature type="compositionally biased region" description="Low complexity" evidence="1">
    <location>
        <begin position="375"/>
        <end position="385"/>
    </location>
</feature>
<dbReference type="RefSeq" id="XP_009833016.1">
    <property type="nucleotide sequence ID" value="XM_009834714.1"/>
</dbReference>
<feature type="region of interest" description="Disordered" evidence="1">
    <location>
        <begin position="1"/>
        <end position="63"/>
    </location>
</feature>
<dbReference type="SUPFAM" id="SSF56219">
    <property type="entry name" value="DNase I-like"/>
    <property type="match status" value="1"/>
</dbReference>
<evidence type="ECO:0000256" key="1">
    <source>
        <dbReference type="SAM" id="MobiDB-lite"/>
    </source>
</evidence>
<feature type="compositionally biased region" description="Polar residues" evidence="1">
    <location>
        <begin position="26"/>
        <end position="48"/>
    </location>
</feature>
<feature type="compositionally biased region" description="Basic and acidic residues" evidence="1">
    <location>
        <begin position="1"/>
        <end position="11"/>
    </location>
</feature>
<proteinExistence type="predicted"/>
<feature type="compositionally biased region" description="Gly residues" evidence="1">
    <location>
        <begin position="49"/>
        <end position="63"/>
    </location>
</feature>
<dbReference type="GeneID" id="20810687"/>
<gene>
    <name evidence="3" type="ORF">H257_08691</name>
</gene>
<dbReference type="VEuPathDB" id="FungiDB:H257_08691"/>
<feature type="compositionally biased region" description="Pro residues" evidence="1">
    <location>
        <begin position="360"/>
        <end position="374"/>
    </location>
</feature>
<feature type="domain" description="Inositol polyphosphate-related phosphatase" evidence="2">
    <location>
        <begin position="411"/>
        <end position="780"/>
    </location>
</feature>
<dbReference type="PANTHER" id="PTHR11200:SF297">
    <property type="entry name" value="INOSITOL POLYPHOSPHATE-RELATED PHOSPHATASE DOMAIN-CONTAINING PROTEIN"/>
    <property type="match status" value="1"/>
</dbReference>
<dbReference type="SMART" id="SM00128">
    <property type="entry name" value="IPPc"/>
    <property type="match status" value="1"/>
</dbReference>
<feature type="compositionally biased region" description="Acidic residues" evidence="1">
    <location>
        <begin position="255"/>
        <end position="266"/>
    </location>
</feature>
<dbReference type="EMBL" id="KI913133">
    <property type="protein sequence ID" value="ETV77229.1"/>
    <property type="molecule type" value="Genomic_DNA"/>
</dbReference>
<sequence length="962" mass="105523">MSNHDLHDKMQKMRMHRVPSDYATPKASTSMYPPTSASSRTSNGSTHGQVGGGGLYHSGIPVGGQRGSNTNLYAQGITSPRCVGGGYLSQRGSSQDLYQAGGSSAGTPSSSSGGGRDLIAAAAAASQKNRQIRGRPGSGSPLATHVAFNDHPGYYKAASDSTMMRKNSSWSSMDSLDLSRTIQYDDPASTIRLPRPTPSQPAPPLMSTFQSPFLEQLNFDGLDEDDSSSIGYMEDYEHSATSINGGGITDCPGGFDDDDEEDDEDTRSDTSSLGAHADTAPSVPYLLHGHRSVPTAFPDDGRRVTSPSSIGRQHHTGQYMVSSSPPNYHVPHHPRHHSSSVPPRSMLPPPAHHNIIQHQQPPPPPLPSSSPPVPASSSMSSTTTPGRKPHIHAHADSSKYVYSSSGTRQEGDISIWIGTWNLGAADPFSDSRGLMDDADTSRMVRHLVPVGYDLYVLGVQEGVNENVYFAIQAYLNRNPQLLRYQRKELRNDKVVLPNKQAPTDAVFDAVRGRGDGAFMGTKFTGMAVFCGDHVAADVQVLRAGLHKFNIASGSKGGVAVALKIKHSTLCLINCHLDARNDTYRRDQIRLLNTNLGKVMGHPYFDLTQQFHHVVWMGDLNYRIVKMDATEVCRLLTEDRIEELHDRGDGLLNDRKQGIFEGFKEPDKFHNFYPTYKKFPLRGHVDMDDPRWPERVYRVLYKEPFYKGGQVKKRVPGWCDRILVYSTPMRNSDLVAEKVPCPFIQGRWVDNYQSINDGVGMDVSDHSPVTCTMLLKFVRPAMTNIPGGLAPDGLGAYTDLRPSVRLQGPSYGGGPHGPVTTVLTLFNMVVTWGNHSHVPKKTRVVAPLLGEDDLLTRQTEATGERNITITNVATLSLNVKLHHERSLQDLHMLVWVRHESVVGHCVVSLKRVADLHTDGVADEARYKAGLYFNSVPVTMDGGVPVKLIFSVKTNSLQGRSRRH</sequence>
<dbReference type="GO" id="GO:0004439">
    <property type="term" value="F:phosphatidylinositol-4,5-bisphosphate 5-phosphatase activity"/>
    <property type="evidence" value="ECO:0007669"/>
    <property type="project" value="TreeGrafter"/>
</dbReference>
<name>W4GDT7_APHAT</name>
<dbReference type="PANTHER" id="PTHR11200">
    <property type="entry name" value="INOSITOL 5-PHOSPHATASE"/>
    <property type="match status" value="1"/>
</dbReference>
<dbReference type="InterPro" id="IPR036691">
    <property type="entry name" value="Endo/exonu/phosph_ase_sf"/>
</dbReference>
<dbReference type="AlphaFoldDB" id="W4GDT7"/>
<dbReference type="STRING" id="112090.W4GDT7"/>
<reference evidence="3" key="1">
    <citation type="submission" date="2013-12" db="EMBL/GenBank/DDBJ databases">
        <title>The Genome Sequence of Aphanomyces astaci APO3.</title>
        <authorList>
            <consortium name="The Broad Institute Genomics Platform"/>
            <person name="Russ C."/>
            <person name="Tyler B."/>
            <person name="van West P."/>
            <person name="Dieguez-Uribeondo J."/>
            <person name="Young S.K."/>
            <person name="Zeng Q."/>
            <person name="Gargeya S."/>
            <person name="Fitzgerald M."/>
            <person name="Abouelleil A."/>
            <person name="Alvarado L."/>
            <person name="Chapman S.B."/>
            <person name="Gainer-Dewar J."/>
            <person name="Goldberg J."/>
            <person name="Griggs A."/>
            <person name="Gujja S."/>
            <person name="Hansen M."/>
            <person name="Howarth C."/>
            <person name="Imamovic A."/>
            <person name="Ireland A."/>
            <person name="Larimer J."/>
            <person name="McCowan C."/>
            <person name="Murphy C."/>
            <person name="Pearson M."/>
            <person name="Poon T.W."/>
            <person name="Priest M."/>
            <person name="Roberts A."/>
            <person name="Saif S."/>
            <person name="Shea T."/>
            <person name="Sykes S."/>
            <person name="Wortman J."/>
            <person name="Nusbaum C."/>
            <person name="Birren B."/>
        </authorList>
    </citation>
    <scope>NUCLEOTIDE SEQUENCE [LARGE SCALE GENOMIC DNA]</scope>
    <source>
        <strain evidence="3">APO3</strain>
    </source>
</reference>
<dbReference type="OrthoDB" id="7862313at2759"/>
<feature type="region of interest" description="Disordered" evidence="1">
    <location>
        <begin position="240"/>
        <end position="395"/>
    </location>
</feature>